<name>A0A671MSX5_9TELE</name>
<dbReference type="Proteomes" id="UP000472260">
    <property type="component" value="Unassembled WGS sequence"/>
</dbReference>
<evidence type="ECO:0000313" key="3">
    <source>
        <dbReference type="Proteomes" id="UP000472260"/>
    </source>
</evidence>
<reference evidence="2" key="1">
    <citation type="submission" date="2025-08" db="UniProtKB">
        <authorList>
            <consortium name="Ensembl"/>
        </authorList>
    </citation>
    <scope>IDENTIFICATION</scope>
</reference>
<protein>
    <submittedName>
        <fullName evidence="2">Uncharacterized protein</fullName>
    </submittedName>
</protein>
<evidence type="ECO:0000256" key="1">
    <source>
        <dbReference type="SAM" id="Phobius"/>
    </source>
</evidence>
<keyword evidence="1" id="KW-1133">Transmembrane helix</keyword>
<reference evidence="2" key="2">
    <citation type="submission" date="2025-09" db="UniProtKB">
        <authorList>
            <consortium name="Ensembl"/>
        </authorList>
    </citation>
    <scope>IDENTIFICATION</scope>
</reference>
<organism evidence="2 3">
    <name type="scientific">Sinocyclocheilus anshuiensis</name>
    <dbReference type="NCBI Taxonomy" id="1608454"/>
    <lineage>
        <taxon>Eukaryota</taxon>
        <taxon>Metazoa</taxon>
        <taxon>Chordata</taxon>
        <taxon>Craniata</taxon>
        <taxon>Vertebrata</taxon>
        <taxon>Euteleostomi</taxon>
        <taxon>Actinopterygii</taxon>
        <taxon>Neopterygii</taxon>
        <taxon>Teleostei</taxon>
        <taxon>Ostariophysi</taxon>
        <taxon>Cypriniformes</taxon>
        <taxon>Cyprinidae</taxon>
        <taxon>Cyprininae</taxon>
        <taxon>Sinocyclocheilus</taxon>
    </lineage>
</organism>
<keyword evidence="1" id="KW-0472">Membrane</keyword>
<feature type="transmembrane region" description="Helical" evidence="1">
    <location>
        <begin position="20"/>
        <end position="44"/>
    </location>
</feature>
<sequence>MKFEDLITEINGFGRFQKMILCISLVGPFTLPCHFLLSNFIAAIPSHNCDISSLDAEGIFGNLSREQKLTVSIPAQDDGTPASCHMFSYPQFHLLTNSSSSSELPVVQCQNGWEYDNSTFISTLATQVRFQIISLHYQSKVFARQDF</sequence>
<proteinExistence type="predicted"/>
<dbReference type="AlphaFoldDB" id="A0A671MSX5"/>
<keyword evidence="1" id="KW-0812">Transmembrane</keyword>
<dbReference type="Ensembl" id="ENSSANT00000039014.1">
    <property type="protein sequence ID" value="ENSSANP00000036620.1"/>
    <property type="gene ID" value="ENSSANG00000018756.1"/>
</dbReference>
<accession>A0A671MSX5</accession>
<evidence type="ECO:0000313" key="2">
    <source>
        <dbReference type="Ensembl" id="ENSSANP00000036620.1"/>
    </source>
</evidence>
<keyword evidence="3" id="KW-1185">Reference proteome</keyword>